<gene>
    <name evidence="3" type="primary">fabG_3</name>
    <name evidence="3" type="ORF">CLTEP_15930</name>
</gene>
<dbReference type="AlphaFoldDB" id="A0A151B3F5"/>
<dbReference type="PATRIC" id="fig|1121338.3.peg.1637"/>
<dbReference type="STRING" id="1121338.CLTEP_15930"/>
<dbReference type="InterPro" id="IPR002347">
    <property type="entry name" value="SDR_fam"/>
</dbReference>
<dbReference type="GO" id="GO:0004316">
    <property type="term" value="F:3-oxoacyl-[acyl-carrier-protein] reductase (NADPH) activity"/>
    <property type="evidence" value="ECO:0007669"/>
    <property type="project" value="UniProtKB-EC"/>
</dbReference>
<dbReference type="PANTHER" id="PTHR42879:SF2">
    <property type="entry name" value="3-OXOACYL-[ACYL-CARRIER-PROTEIN] REDUCTASE FABG"/>
    <property type="match status" value="1"/>
</dbReference>
<evidence type="ECO:0000313" key="4">
    <source>
        <dbReference type="Proteomes" id="UP000075531"/>
    </source>
</evidence>
<dbReference type="PRINTS" id="PR00081">
    <property type="entry name" value="GDHRDH"/>
</dbReference>
<dbReference type="Proteomes" id="UP000075531">
    <property type="component" value="Unassembled WGS sequence"/>
</dbReference>
<dbReference type="RefSeq" id="WP_066825073.1">
    <property type="nucleotide sequence ID" value="NZ_LTBA01000016.1"/>
</dbReference>
<keyword evidence="4" id="KW-1185">Reference proteome</keyword>
<dbReference type="InterPro" id="IPR050259">
    <property type="entry name" value="SDR"/>
</dbReference>
<reference evidence="3 4" key="1">
    <citation type="submission" date="2016-02" db="EMBL/GenBank/DDBJ databases">
        <title>Genome sequence of Clostridium tepidiprofundi DSM 19306.</title>
        <authorList>
            <person name="Poehlein A."/>
            <person name="Daniel R."/>
        </authorList>
    </citation>
    <scope>NUCLEOTIDE SEQUENCE [LARGE SCALE GENOMIC DNA]</scope>
    <source>
        <strain evidence="3 4">DSM 19306</strain>
    </source>
</reference>
<evidence type="ECO:0000313" key="3">
    <source>
        <dbReference type="EMBL" id="KYH34441.1"/>
    </source>
</evidence>
<keyword evidence="2" id="KW-0443">Lipid metabolism</keyword>
<proteinExistence type="inferred from homology"/>
<accession>A0A151B3F5</accession>
<dbReference type="Gene3D" id="3.40.50.720">
    <property type="entry name" value="NAD(P)-binding Rossmann-like Domain"/>
    <property type="match status" value="1"/>
</dbReference>
<comment type="similarity">
    <text evidence="1">Belongs to the short-chain dehydrogenases/reductases (SDR) family.</text>
</comment>
<sequence length="239" mass="27242">MKILITGGASGLGEAITRRLASSKNNFVNFTYNTSKNKAENLQKEFENVRGFVCDFKSEQSIKELLEQIEKMDIDVLINNAICNITKKHFNRIKPETFMESYMYNVMPVIMITQKSISIFRKKKFGKIINILTDYLLNKPPIGMSEYTANKAYIQSLSKSWAEENIKYGITSNNVLPSTMMTNLTDDVDERILEKMINEEPLKRLVTPEETSEAVEFLVNCTQQINGMNLVINGGKNVI</sequence>
<dbReference type="SUPFAM" id="SSF51735">
    <property type="entry name" value="NAD(P)-binding Rossmann-fold domains"/>
    <property type="match status" value="1"/>
</dbReference>
<protein>
    <submittedName>
        <fullName evidence="3">3-oxoacyl-[acyl-carrier-protein] reductase FabG</fullName>
        <ecNumber evidence="3">1.1.1.100</ecNumber>
    </submittedName>
</protein>
<keyword evidence="3" id="KW-0560">Oxidoreductase</keyword>
<name>A0A151B3F5_9CLOT</name>
<dbReference type="InterPro" id="IPR036291">
    <property type="entry name" value="NAD(P)-bd_dom_sf"/>
</dbReference>
<organism evidence="3 4">
    <name type="scientific">Clostridium tepidiprofundi DSM 19306</name>
    <dbReference type="NCBI Taxonomy" id="1121338"/>
    <lineage>
        <taxon>Bacteria</taxon>
        <taxon>Bacillati</taxon>
        <taxon>Bacillota</taxon>
        <taxon>Clostridia</taxon>
        <taxon>Eubacteriales</taxon>
        <taxon>Clostridiaceae</taxon>
        <taxon>Clostridium</taxon>
    </lineage>
</organism>
<dbReference type="Pfam" id="PF00106">
    <property type="entry name" value="adh_short"/>
    <property type="match status" value="1"/>
</dbReference>
<evidence type="ECO:0000256" key="2">
    <source>
        <dbReference type="ARBA" id="ARBA00023221"/>
    </source>
</evidence>
<dbReference type="GO" id="GO:0008202">
    <property type="term" value="P:steroid metabolic process"/>
    <property type="evidence" value="ECO:0007669"/>
    <property type="project" value="UniProtKB-KW"/>
</dbReference>
<dbReference type="EC" id="1.1.1.100" evidence="3"/>
<keyword evidence="2" id="KW-0753">Steroid metabolism</keyword>
<comment type="caution">
    <text evidence="3">The sequence shown here is derived from an EMBL/GenBank/DDBJ whole genome shotgun (WGS) entry which is preliminary data.</text>
</comment>
<dbReference type="EMBL" id="LTBA01000016">
    <property type="protein sequence ID" value="KYH34441.1"/>
    <property type="molecule type" value="Genomic_DNA"/>
</dbReference>
<dbReference type="OrthoDB" id="9808814at2"/>
<evidence type="ECO:0000256" key="1">
    <source>
        <dbReference type="ARBA" id="ARBA00006484"/>
    </source>
</evidence>
<dbReference type="PANTHER" id="PTHR42879">
    <property type="entry name" value="3-OXOACYL-(ACYL-CARRIER-PROTEIN) REDUCTASE"/>
    <property type="match status" value="1"/>
</dbReference>